<dbReference type="AlphaFoldDB" id="A0A1I2RN23"/>
<feature type="compositionally biased region" description="Polar residues" evidence="1">
    <location>
        <begin position="214"/>
        <end position="229"/>
    </location>
</feature>
<evidence type="ECO:0000256" key="1">
    <source>
        <dbReference type="SAM" id="MobiDB-lite"/>
    </source>
</evidence>
<gene>
    <name evidence="2" type="ORF">SAMN05216175_10691</name>
</gene>
<evidence type="ECO:0000313" key="2">
    <source>
        <dbReference type="EMBL" id="SFG39231.1"/>
    </source>
</evidence>
<reference evidence="3" key="1">
    <citation type="submission" date="2016-10" db="EMBL/GenBank/DDBJ databases">
        <authorList>
            <person name="Varghese N."/>
            <person name="Submissions S."/>
        </authorList>
    </citation>
    <scope>NUCLEOTIDE SEQUENCE [LARGE SCALE GENOMIC DNA]</scope>
    <source>
        <strain evidence="3">CGMCC 1.10971</strain>
    </source>
</reference>
<dbReference type="InterPro" id="IPR021735">
    <property type="entry name" value="DUF3306"/>
</dbReference>
<evidence type="ECO:0008006" key="4">
    <source>
        <dbReference type="Google" id="ProtNLM"/>
    </source>
</evidence>
<dbReference type="Pfam" id="PF11748">
    <property type="entry name" value="DUF3306"/>
    <property type="match status" value="1"/>
</dbReference>
<name>A0A1I2RN23_9GAMM</name>
<feature type="compositionally biased region" description="Acidic residues" evidence="1">
    <location>
        <begin position="267"/>
        <end position="280"/>
    </location>
</feature>
<dbReference type="STRING" id="1045558.SAMN05216175_10691"/>
<feature type="region of interest" description="Disordered" evidence="1">
    <location>
        <begin position="1"/>
        <end position="136"/>
    </location>
</feature>
<protein>
    <recommendedName>
        <fullName evidence="4">DUF3306 domain-containing protein</fullName>
    </recommendedName>
</protein>
<dbReference type="Proteomes" id="UP000198623">
    <property type="component" value="Unassembled WGS sequence"/>
</dbReference>
<feature type="region of interest" description="Disordered" evidence="1">
    <location>
        <begin position="210"/>
        <end position="280"/>
    </location>
</feature>
<feature type="compositionally biased region" description="Low complexity" evidence="1">
    <location>
        <begin position="230"/>
        <end position="244"/>
    </location>
</feature>
<feature type="compositionally biased region" description="Polar residues" evidence="1">
    <location>
        <begin position="34"/>
        <end position="66"/>
    </location>
</feature>
<sequence>MSDKSFISRWSRLKSERAAEAQTLEDAPGKTDSRVSSADNITSDPSASGLSASNLSVSDPSASGAFSSDLAEPSTAFPEAQSDEQPFKSHSLNDDNDNDNDNDQSLQHNQAHEQEPADKPLLTDADMPPIESLGEKSDFSQFLSSGVSDELRNLALRKLFNMPQFNVRDGLNDYDDDLSKIPVLAQEVAAKMRGWLHEKQEQLTSELNEELNEALTQKPSIDSTDASDATEQLQSDTQTDTSQENAGKPHNNHKANRLAEIKNQDFTEIDDDLGDADLQG</sequence>
<dbReference type="OrthoDB" id="5609487at2"/>
<proteinExistence type="predicted"/>
<dbReference type="EMBL" id="FOOU01000006">
    <property type="protein sequence ID" value="SFG39231.1"/>
    <property type="molecule type" value="Genomic_DNA"/>
</dbReference>
<evidence type="ECO:0000313" key="3">
    <source>
        <dbReference type="Proteomes" id="UP000198623"/>
    </source>
</evidence>
<dbReference type="RefSeq" id="WP_090727732.1">
    <property type="nucleotide sequence ID" value="NZ_FOOU01000006.1"/>
</dbReference>
<keyword evidence="3" id="KW-1185">Reference proteome</keyword>
<organism evidence="2 3">
    <name type="scientific">Neptunomonas qingdaonensis</name>
    <dbReference type="NCBI Taxonomy" id="1045558"/>
    <lineage>
        <taxon>Bacteria</taxon>
        <taxon>Pseudomonadati</taxon>
        <taxon>Pseudomonadota</taxon>
        <taxon>Gammaproteobacteria</taxon>
        <taxon>Oceanospirillales</taxon>
        <taxon>Oceanospirillaceae</taxon>
        <taxon>Neptunomonas</taxon>
    </lineage>
</organism>
<accession>A0A1I2RN23</accession>